<dbReference type="InterPro" id="IPR051552">
    <property type="entry name" value="HptR"/>
</dbReference>
<dbReference type="GO" id="GO:0005737">
    <property type="term" value="C:cytoplasm"/>
    <property type="evidence" value="ECO:0007669"/>
    <property type="project" value="UniProtKB-SubCell"/>
</dbReference>
<keyword evidence="3 8" id="KW-0597">Phosphoprotein</keyword>
<keyword evidence="5" id="KW-0805">Transcription regulation</keyword>
<evidence type="ECO:0000256" key="5">
    <source>
        <dbReference type="ARBA" id="ARBA00023015"/>
    </source>
</evidence>
<dbReference type="PROSITE" id="PS01124">
    <property type="entry name" value="HTH_ARAC_FAMILY_2"/>
    <property type="match status" value="1"/>
</dbReference>
<dbReference type="PROSITE" id="PS50110">
    <property type="entry name" value="RESPONSE_REGULATORY"/>
    <property type="match status" value="1"/>
</dbReference>
<dbReference type="InterPro" id="IPR001789">
    <property type="entry name" value="Sig_transdc_resp-reg_receiver"/>
</dbReference>
<evidence type="ECO:0000256" key="4">
    <source>
        <dbReference type="ARBA" id="ARBA00023012"/>
    </source>
</evidence>
<dbReference type="CDD" id="cd17536">
    <property type="entry name" value="REC_YesN-like"/>
    <property type="match status" value="1"/>
</dbReference>
<dbReference type="PANTHER" id="PTHR42713:SF3">
    <property type="entry name" value="TRANSCRIPTIONAL REGULATORY PROTEIN HPTR"/>
    <property type="match status" value="1"/>
</dbReference>
<comment type="caution">
    <text evidence="11">The sequence shown here is derived from an EMBL/GenBank/DDBJ whole genome shotgun (WGS) entry which is preliminary data.</text>
</comment>
<accession>A0A5D4ULH5</accession>
<dbReference type="InterPro" id="IPR011006">
    <property type="entry name" value="CheY-like_superfamily"/>
</dbReference>
<dbReference type="Gene3D" id="3.40.50.2300">
    <property type="match status" value="1"/>
</dbReference>
<dbReference type="SUPFAM" id="SSF52172">
    <property type="entry name" value="CheY-like"/>
    <property type="match status" value="1"/>
</dbReference>
<evidence type="ECO:0000256" key="1">
    <source>
        <dbReference type="ARBA" id="ARBA00004496"/>
    </source>
</evidence>
<evidence type="ECO:0000313" key="12">
    <source>
        <dbReference type="Proteomes" id="UP000324269"/>
    </source>
</evidence>
<dbReference type="PANTHER" id="PTHR42713">
    <property type="entry name" value="HISTIDINE KINASE-RELATED"/>
    <property type="match status" value="1"/>
</dbReference>
<organism evidence="11 12">
    <name type="scientific">Rossellomorea aquimaris</name>
    <dbReference type="NCBI Taxonomy" id="189382"/>
    <lineage>
        <taxon>Bacteria</taxon>
        <taxon>Bacillati</taxon>
        <taxon>Bacillota</taxon>
        <taxon>Bacilli</taxon>
        <taxon>Bacillales</taxon>
        <taxon>Bacillaceae</taxon>
        <taxon>Rossellomorea</taxon>
    </lineage>
</organism>
<feature type="modified residue" description="4-aspartylphosphate" evidence="8">
    <location>
        <position position="54"/>
    </location>
</feature>
<name>A0A5D4ULH5_9BACI</name>
<dbReference type="Proteomes" id="UP000324269">
    <property type="component" value="Unassembled WGS sequence"/>
</dbReference>
<comment type="subcellular location">
    <subcellularLocation>
        <location evidence="1">Cytoplasm</location>
    </subcellularLocation>
</comment>
<keyword evidence="6" id="KW-0238">DNA-binding</keyword>
<evidence type="ECO:0000256" key="2">
    <source>
        <dbReference type="ARBA" id="ARBA00022490"/>
    </source>
</evidence>
<dbReference type="SMART" id="SM00448">
    <property type="entry name" value="REC"/>
    <property type="match status" value="1"/>
</dbReference>
<dbReference type="Pfam" id="PF12833">
    <property type="entry name" value="HTH_18"/>
    <property type="match status" value="1"/>
</dbReference>
<gene>
    <name evidence="11" type="ORF">FZC85_01605</name>
</gene>
<keyword evidence="4" id="KW-0902">Two-component regulatory system</keyword>
<dbReference type="InterPro" id="IPR018062">
    <property type="entry name" value="HTH_AraC-typ_CS"/>
</dbReference>
<proteinExistence type="predicted"/>
<dbReference type="SMART" id="SM00342">
    <property type="entry name" value="HTH_ARAC"/>
    <property type="match status" value="1"/>
</dbReference>
<dbReference type="AlphaFoldDB" id="A0A5D4ULH5"/>
<feature type="domain" description="Response regulatory" evidence="10">
    <location>
        <begin position="2"/>
        <end position="119"/>
    </location>
</feature>
<dbReference type="InterPro" id="IPR018060">
    <property type="entry name" value="HTH_AraC"/>
</dbReference>
<feature type="domain" description="HTH araC/xylS-type" evidence="9">
    <location>
        <begin position="283"/>
        <end position="381"/>
    </location>
</feature>
<reference evidence="11 12" key="1">
    <citation type="submission" date="2019-08" db="EMBL/GenBank/DDBJ databases">
        <title>Bacillus genomes from the desert of Cuatro Cienegas, Coahuila.</title>
        <authorList>
            <person name="Olmedo-Alvarez G."/>
        </authorList>
    </citation>
    <scope>NUCLEOTIDE SEQUENCE [LARGE SCALE GENOMIC DNA]</scope>
    <source>
        <strain evidence="11 12">CH87b_3T</strain>
    </source>
</reference>
<dbReference type="Pfam" id="PF00072">
    <property type="entry name" value="Response_reg"/>
    <property type="match status" value="1"/>
</dbReference>
<dbReference type="InterPro" id="IPR020449">
    <property type="entry name" value="Tscrpt_reg_AraC-type_HTH"/>
</dbReference>
<dbReference type="EMBL" id="VTEZ01000001">
    <property type="protein sequence ID" value="TYS88163.1"/>
    <property type="molecule type" value="Genomic_DNA"/>
</dbReference>
<sequence>MKAMIVDDERNVRNVLRQLGEWERLGITKLLEAANGIEALEIIEKEEPDIVFTDIKMPKMSGMELIEKIKERPFKGKIILVTGYDDYTFMRKAIQLNSFDYLLKPIEEEAFQAVLEKAVEAVKVEAAEGVEKEEILEEAMRLRESRLITAICRGERMDEDAVANLIPDEEEMDMTLLSFYGKHRPEVHIEALDEELRSRRIGRAFPYLDRDGLCIVITAKDQWIYVEEWVSKNISVPVRLVQDKFDSHRSIGDVFEGLFRELDRKQYRTIRRPDEMEAERRNQEIVSYLRTYYMEDISLEKLSKMFFLTREHISRTFKKETGMTLSKFVTQLRINQAKSWLLETEESIYSIATMLGYQDEKYFSKLFKKVTGMTPFEYRSSGGST</sequence>
<dbReference type="GO" id="GO:0000160">
    <property type="term" value="P:phosphorelay signal transduction system"/>
    <property type="evidence" value="ECO:0007669"/>
    <property type="project" value="UniProtKB-KW"/>
</dbReference>
<evidence type="ECO:0000256" key="7">
    <source>
        <dbReference type="ARBA" id="ARBA00023163"/>
    </source>
</evidence>
<dbReference type="InterPro" id="IPR009057">
    <property type="entry name" value="Homeodomain-like_sf"/>
</dbReference>
<dbReference type="RefSeq" id="WP_148967459.1">
    <property type="nucleotide sequence ID" value="NZ_JBNIKW010000001.1"/>
</dbReference>
<evidence type="ECO:0000256" key="3">
    <source>
        <dbReference type="ARBA" id="ARBA00022553"/>
    </source>
</evidence>
<dbReference type="PRINTS" id="PR00032">
    <property type="entry name" value="HTHARAC"/>
</dbReference>
<evidence type="ECO:0000259" key="10">
    <source>
        <dbReference type="PROSITE" id="PS50110"/>
    </source>
</evidence>
<dbReference type="SUPFAM" id="SSF46689">
    <property type="entry name" value="Homeodomain-like"/>
    <property type="match status" value="2"/>
</dbReference>
<dbReference type="Gene3D" id="1.10.10.60">
    <property type="entry name" value="Homeodomain-like"/>
    <property type="match status" value="2"/>
</dbReference>
<keyword evidence="2" id="KW-0963">Cytoplasm</keyword>
<evidence type="ECO:0000313" key="11">
    <source>
        <dbReference type="EMBL" id="TYS88163.1"/>
    </source>
</evidence>
<dbReference type="OrthoDB" id="342399at2"/>
<evidence type="ECO:0000256" key="8">
    <source>
        <dbReference type="PROSITE-ProRule" id="PRU00169"/>
    </source>
</evidence>
<protein>
    <submittedName>
        <fullName evidence="11">Response regulator</fullName>
    </submittedName>
</protein>
<dbReference type="GO" id="GO:0043565">
    <property type="term" value="F:sequence-specific DNA binding"/>
    <property type="evidence" value="ECO:0007669"/>
    <property type="project" value="InterPro"/>
</dbReference>
<evidence type="ECO:0000256" key="6">
    <source>
        <dbReference type="ARBA" id="ARBA00023125"/>
    </source>
</evidence>
<dbReference type="PROSITE" id="PS00041">
    <property type="entry name" value="HTH_ARAC_FAMILY_1"/>
    <property type="match status" value="1"/>
</dbReference>
<dbReference type="GO" id="GO:0003700">
    <property type="term" value="F:DNA-binding transcription factor activity"/>
    <property type="evidence" value="ECO:0007669"/>
    <property type="project" value="InterPro"/>
</dbReference>
<evidence type="ECO:0000259" key="9">
    <source>
        <dbReference type="PROSITE" id="PS01124"/>
    </source>
</evidence>
<keyword evidence="7" id="KW-0804">Transcription</keyword>